<feature type="transmembrane region" description="Helical" evidence="9">
    <location>
        <begin position="528"/>
        <end position="553"/>
    </location>
</feature>
<evidence type="ECO:0000313" key="12">
    <source>
        <dbReference type="Proteomes" id="UP001146120"/>
    </source>
</evidence>
<gene>
    <name evidence="11" type="ORF">N0F65_005604</name>
</gene>
<dbReference type="Pfam" id="PF19055">
    <property type="entry name" value="ABC2_membrane_7"/>
    <property type="match status" value="1"/>
</dbReference>
<feature type="transmembrane region" description="Helical" evidence="9">
    <location>
        <begin position="1103"/>
        <end position="1121"/>
    </location>
</feature>
<protein>
    <recommendedName>
        <fullName evidence="10">ABC transporter domain-containing protein</fullName>
    </recommendedName>
</protein>
<keyword evidence="12" id="KW-1185">Reference proteome</keyword>
<organism evidence="11 12">
    <name type="scientific">Lagenidium giganteum</name>
    <dbReference type="NCBI Taxonomy" id="4803"/>
    <lineage>
        <taxon>Eukaryota</taxon>
        <taxon>Sar</taxon>
        <taxon>Stramenopiles</taxon>
        <taxon>Oomycota</taxon>
        <taxon>Peronosporomycetes</taxon>
        <taxon>Pythiales</taxon>
        <taxon>Pythiaceae</taxon>
    </lineage>
</organism>
<evidence type="ECO:0000256" key="1">
    <source>
        <dbReference type="ARBA" id="ARBA00004141"/>
    </source>
</evidence>
<dbReference type="GO" id="GO:0005524">
    <property type="term" value="F:ATP binding"/>
    <property type="evidence" value="ECO:0007669"/>
    <property type="project" value="UniProtKB-KW"/>
</dbReference>
<dbReference type="PROSITE" id="PS50893">
    <property type="entry name" value="ABC_TRANSPORTER_2"/>
    <property type="match status" value="2"/>
</dbReference>
<comment type="caution">
    <text evidence="11">The sequence shown here is derived from an EMBL/GenBank/DDBJ whole genome shotgun (WGS) entry which is preliminary data.</text>
</comment>
<evidence type="ECO:0000256" key="3">
    <source>
        <dbReference type="ARBA" id="ARBA00022448"/>
    </source>
</evidence>
<feature type="unsure residue" description="D or N" evidence="11">
    <location>
        <position position="1122"/>
    </location>
</feature>
<evidence type="ECO:0000256" key="5">
    <source>
        <dbReference type="ARBA" id="ARBA00022741"/>
    </source>
</evidence>
<proteinExistence type="inferred from homology"/>
<dbReference type="GO" id="GO:0016887">
    <property type="term" value="F:ATP hydrolysis activity"/>
    <property type="evidence" value="ECO:0007669"/>
    <property type="project" value="InterPro"/>
</dbReference>
<dbReference type="EMBL" id="DAKRPA010000047">
    <property type="protein sequence ID" value="DBA01485.1"/>
    <property type="molecule type" value="Genomic_DNA"/>
</dbReference>
<feature type="transmembrane region" description="Helical" evidence="9">
    <location>
        <begin position="598"/>
        <end position="615"/>
    </location>
</feature>
<dbReference type="InterPro" id="IPR034003">
    <property type="entry name" value="ABCG_PDR_2"/>
</dbReference>
<dbReference type="SUPFAM" id="SSF52540">
    <property type="entry name" value="P-loop containing nucleoside triphosphate hydrolases"/>
    <property type="match status" value="2"/>
</dbReference>
<feature type="transmembrane region" description="Helical" evidence="9">
    <location>
        <begin position="1336"/>
        <end position="1361"/>
    </location>
</feature>
<keyword evidence="3" id="KW-0813">Transport</keyword>
<dbReference type="Gene3D" id="3.40.50.300">
    <property type="entry name" value="P-loop containing nucleotide triphosphate hydrolases"/>
    <property type="match status" value="2"/>
</dbReference>
<dbReference type="InterPro" id="IPR003439">
    <property type="entry name" value="ABC_transporter-like_ATP-bd"/>
</dbReference>
<comment type="subcellular location">
    <subcellularLocation>
        <location evidence="1">Membrane</location>
        <topology evidence="1">Multi-pass membrane protein</topology>
    </subcellularLocation>
</comment>
<feature type="transmembrane region" description="Helical" evidence="9">
    <location>
        <begin position="1214"/>
        <end position="1236"/>
    </location>
</feature>
<evidence type="ECO:0000256" key="7">
    <source>
        <dbReference type="ARBA" id="ARBA00022989"/>
    </source>
</evidence>
<evidence type="ECO:0000256" key="4">
    <source>
        <dbReference type="ARBA" id="ARBA00022692"/>
    </source>
</evidence>
<dbReference type="InterPro" id="IPR003593">
    <property type="entry name" value="AAA+_ATPase"/>
</dbReference>
<keyword evidence="5" id="KW-0547">Nucleotide-binding</keyword>
<keyword evidence="6" id="KW-0067">ATP-binding</keyword>
<dbReference type="Pfam" id="PF00005">
    <property type="entry name" value="ABC_tran"/>
    <property type="match status" value="2"/>
</dbReference>
<feature type="transmembrane region" description="Helical" evidence="9">
    <location>
        <begin position="565"/>
        <end position="586"/>
    </location>
</feature>
<keyword evidence="8 9" id="KW-0472">Membrane</keyword>
<sequence length="1366" mass="151128">MSSSNAVSSSSDDKAIRYHNAQALMAAGTEAMHEHIAEKVEVALGKPMPGMEIRVQNLSISADHAVADAGDDAHKAQLPTIANELKKVAQLVATKKHTVRQNILNNVNAVFRPGTMTLVLGQPGSGKSVLMKTLSGLFQPSKTVQVSGDVTYDGVTAESLGPRMPQFVSYVTQHDKHFPMLSVKETLKFAHACCGKELLPVAQDFLRNGTPDENHEALEAARALYRHMSDIVLQQLGLQNCQDTLIGDEMTRGVSGGERKRVTTGEMQFGLKFVLCMDEITTGLDSAAAFDILRMHRSLARQLRMTMVISLLQPSPEILSLFDDVLLLNQGHVMYYGPCARVESYFRELGLERPPQRDVADFLVDLGTNKQPQYETAPSNHQAPPRSPAEFGAAFERSSLYVGTMEALGTPLDSVMQADVAEMMQHVPTFYQSFATSTANLMRRQFKITIRNKAMLAGRAVMVVVMGLLYASVFFKMNAYNSQVVLGVIFTAVLFLALGQASQLSTFMTARDVFYKQRAANFYRTSSYLLASSVSQIPLVLAESLVFGTIIYWMCGLVSSAHTFVLYHVVLFLTNLAFTAWFFFLAAVAPDLHVGEPMSMVSVLFFVLFAGFVITKDQIPKYFIWIYWINPIAWGVRSLAVNQYRAAVFETCEHKGVNYCALFGKNVGEYLLSTFQVPSDKSDLVYGIVFLLGSYLLFMALAYLALEYIRYDHTAHHATVPDRPAPSNASQLCQNEFALLETPRDSAEVSVIDIQDSPNVLPVTLAFQDLWYSVPDPNNPKQSIDLLKGITGYAKPGTMTALMGSSGAGKTTLMDVIAGRKTGGQIRGKILLNGHEASDLAIRRSTGYCEQMDIHSEAATFREALTFSAFLRQSSDVSDAKKYSSVNECLDLLDMHPIADQIIRGSSTEQMKRLTIGVELAAQPSVLFLDEPTSGLDARSAKVIMDGVRKVANTGRTILCTIHQPSTEVFMLFDSLLVLRRGGETVFFGELGEECCELIRYFESIAGVPKLRDNYNPATWMLEVIGAGVGNANHDHDFVAVFNASGEKQALDAQMAQPGVTYPLDGIQALTFGKKRASTSTTQLKALLQRFFRMYWRTPSYNLTRFVVYLILALLFGLVFVDADYTTFQGINSGVGMIFVTTAFVGVVSFESVLPIASAERASFYRERAAQTYNALWYFVGSTLVEIPYVVTCSLIFTAIFFPMVGFTGVDKFFLYWLNTALHVLLQTYMGQFLVYALPTVEVAAIVGVLMNSIFFLFMGFNPPSNSIPAGYKWLSQITPQKYTLAILSAIVFSDCPGPESNDLGCRQLKNAPLEVGNVTVKAYVERVFEMKHKDIWTNFAVIVGMIVQFRLLALLSLRFINHQRR</sequence>
<feature type="transmembrane region" description="Helical" evidence="9">
    <location>
        <begin position="1175"/>
        <end position="1202"/>
    </location>
</feature>
<accession>A0AAV2Z6L6</accession>
<dbReference type="SMART" id="SM00382">
    <property type="entry name" value="AAA"/>
    <property type="match status" value="2"/>
</dbReference>
<dbReference type="Proteomes" id="UP001146120">
    <property type="component" value="Unassembled WGS sequence"/>
</dbReference>
<feature type="unsure residue" description="D or N" evidence="11">
    <location>
        <position position="1124"/>
    </location>
</feature>
<feature type="transmembrane region" description="Helical" evidence="9">
    <location>
        <begin position="684"/>
        <end position="706"/>
    </location>
</feature>
<evidence type="ECO:0000313" key="11">
    <source>
        <dbReference type="EMBL" id="DBA01485.1"/>
    </source>
</evidence>
<dbReference type="GO" id="GO:0016020">
    <property type="term" value="C:membrane"/>
    <property type="evidence" value="ECO:0007669"/>
    <property type="project" value="UniProtKB-SubCell"/>
</dbReference>
<name>A0AAV2Z6L6_9STRA</name>
<evidence type="ECO:0000256" key="9">
    <source>
        <dbReference type="SAM" id="Phobius"/>
    </source>
</evidence>
<evidence type="ECO:0000259" key="10">
    <source>
        <dbReference type="PROSITE" id="PS50893"/>
    </source>
</evidence>
<dbReference type="InterPro" id="IPR043926">
    <property type="entry name" value="ABCG_dom"/>
</dbReference>
<evidence type="ECO:0000256" key="2">
    <source>
        <dbReference type="ARBA" id="ARBA00006012"/>
    </source>
</evidence>
<feature type="transmembrane region" description="Helical" evidence="9">
    <location>
        <begin position="622"/>
        <end position="640"/>
    </location>
</feature>
<feature type="domain" description="ABC transporter" evidence="10">
    <location>
        <begin position="765"/>
        <end position="1007"/>
    </location>
</feature>
<keyword evidence="4 9" id="KW-0812">Transmembrane</keyword>
<dbReference type="Pfam" id="PF01061">
    <property type="entry name" value="ABC2_membrane"/>
    <property type="match status" value="2"/>
</dbReference>
<comment type="similarity">
    <text evidence="2">Belongs to the ABC transporter superfamily. ABCG family. PDR (TC 3.A.1.205) subfamily.</text>
</comment>
<reference evidence="11" key="2">
    <citation type="journal article" date="2023" name="Microbiol Resour">
        <title>Decontamination and Annotation of the Draft Genome Sequence of the Oomycete Lagenidium giganteum ARSEF 373.</title>
        <authorList>
            <person name="Morgan W.R."/>
            <person name="Tartar A."/>
        </authorList>
    </citation>
    <scope>NUCLEOTIDE SEQUENCE</scope>
    <source>
        <strain evidence="11">ARSEF 373</strain>
    </source>
</reference>
<dbReference type="PANTHER" id="PTHR19241">
    <property type="entry name" value="ATP-BINDING CASSETTE TRANSPORTER"/>
    <property type="match status" value="1"/>
</dbReference>
<dbReference type="InterPro" id="IPR013525">
    <property type="entry name" value="ABC2_TM"/>
</dbReference>
<dbReference type="CDD" id="cd03232">
    <property type="entry name" value="ABCG_PDR_domain2"/>
    <property type="match status" value="1"/>
</dbReference>
<dbReference type="FunFam" id="3.40.50.300:FF:000289">
    <property type="entry name" value="ABC transporter G family member 31"/>
    <property type="match status" value="1"/>
</dbReference>
<feature type="domain" description="ABC transporter" evidence="10">
    <location>
        <begin position="89"/>
        <end position="355"/>
    </location>
</feature>
<evidence type="ECO:0000256" key="8">
    <source>
        <dbReference type="ARBA" id="ARBA00023136"/>
    </source>
</evidence>
<dbReference type="GO" id="GO:0140359">
    <property type="term" value="F:ABC-type transporter activity"/>
    <property type="evidence" value="ECO:0007669"/>
    <property type="project" value="InterPro"/>
</dbReference>
<feature type="transmembrane region" description="Helical" evidence="9">
    <location>
        <begin position="484"/>
        <end position="508"/>
    </location>
</feature>
<reference evidence="11" key="1">
    <citation type="submission" date="2022-11" db="EMBL/GenBank/DDBJ databases">
        <authorList>
            <person name="Morgan W.R."/>
            <person name="Tartar A."/>
        </authorList>
    </citation>
    <scope>NUCLEOTIDE SEQUENCE</scope>
    <source>
        <strain evidence="11">ARSEF 373</strain>
    </source>
</reference>
<keyword evidence="7 9" id="KW-1133">Transmembrane helix</keyword>
<dbReference type="InterPro" id="IPR027417">
    <property type="entry name" value="P-loop_NTPase"/>
</dbReference>
<dbReference type="FunFam" id="3.40.50.300:FF:000528">
    <property type="entry name" value="ABC transporter G family member 31"/>
    <property type="match status" value="1"/>
</dbReference>
<feature type="transmembrane region" description="Helical" evidence="9">
    <location>
        <begin position="1243"/>
        <end position="1261"/>
    </location>
</feature>
<feature type="transmembrane region" description="Helical" evidence="9">
    <location>
        <begin position="454"/>
        <end position="475"/>
    </location>
</feature>
<feature type="transmembrane region" description="Helical" evidence="9">
    <location>
        <begin position="1133"/>
        <end position="1154"/>
    </location>
</feature>
<evidence type="ECO:0000256" key="6">
    <source>
        <dbReference type="ARBA" id="ARBA00022840"/>
    </source>
</evidence>